<feature type="chain" id="PRO_5026668169" description="C-type lectin domain-containing protein" evidence="2">
    <location>
        <begin position="24"/>
        <end position="380"/>
    </location>
</feature>
<evidence type="ECO:0000256" key="1">
    <source>
        <dbReference type="SAM" id="Phobius"/>
    </source>
</evidence>
<dbReference type="AlphaFoldDB" id="A0A6J8BSL1"/>
<keyword evidence="2" id="KW-0732">Signal</keyword>
<feature type="transmembrane region" description="Helical" evidence="1">
    <location>
        <begin position="241"/>
        <end position="265"/>
    </location>
</feature>
<dbReference type="Proteomes" id="UP000507470">
    <property type="component" value="Unassembled WGS sequence"/>
</dbReference>
<gene>
    <name evidence="3" type="ORF">MCOR_21551</name>
</gene>
<keyword evidence="1" id="KW-0812">Transmembrane</keyword>
<protein>
    <recommendedName>
        <fullName evidence="5">C-type lectin domain-containing protein</fullName>
    </recommendedName>
</protein>
<proteinExistence type="predicted"/>
<keyword evidence="4" id="KW-1185">Reference proteome</keyword>
<evidence type="ECO:0000313" key="4">
    <source>
        <dbReference type="Proteomes" id="UP000507470"/>
    </source>
</evidence>
<reference evidence="3 4" key="1">
    <citation type="submission" date="2020-06" db="EMBL/GenBank/DDBJ databases">
        <authorList>
            <person name="Li R."/>
            <person name="Bekaert M."/>
        </authorList>
    </citation>
    <scope>NUCLEOTIDE SEQUENCE [LARGE SCALE GENOMIC DNA]</scope>
    <source>
        <strain evidence="4">wild</strain>
    </source>
</reference>
<dbReference type="EMBL" id="CACVKT020003839">
    <property type="protein sequence ID" value="CAC5386070.1"/>
    <property type="molecule type" value="Genomic_DNA"/>
</dbReference>
<sequence>MGFINNLLCLAIYVLLFIFDSVNNPIGEKVHIYITKAKYTWFQVKNKCSLIGNESTNIHISTFDSNLMWTGDSARYLPWVEYLGCFGLKEERQLVVNRTNVETGKQLKALNVTERLDEGNCLAVFKKKDLFSYYLARDCSAKAFQICLRDIQYTECHQQNVLTGTWIDAFHLCRPSYMLSRYSLVYNNVRFTRTGTYWLSNTRRWIQGPLTNPEFCVAASVQQDGRLQRETNGNKASINKVLLISVIAATSLTILVAIVIVVLCIRMKRLQSNSSQNQIRVDGNNVVYAQVERPMKKDRTIDQATRQYTVEDTYDHMDHRCSSQSPPQEESSYDMMSNIAIVEENDYSHTYETDRERQCFIDASSEYSHVTVVAKPETID</sequence>
<organism evidence="3 4">
    <name type="scientific">Mytilus coruscus</name>
    <name type="common">Sea mussel</name>
    <dbReference type="NCBI Taxonomy" id="42192"/>
    <lineage>
        <taxon>Eukaryota</taxon>
        <taxon>Metazoa</taxon>
        <taxon>Spiralia</taxon>
        <taxon>Lophotrochozoa</taxon>
        <taxon>Mollusca</taxon>
        <taxon>Bivalvia</taxon>
        <taxon>Autobranchia</taxon>
        <taxon>Pteriomorphia</taxon>
        <taxon>Mytilida</taxon>
        <taxon>Mytiloidea</taxon>
        <taxon>Mytilidae</taxon>
        <taxon>Mytilinae</taxon>
        <taxon>Mytilus</taxon>
    </lineage>
</organism>
<evidence type="ECO:0000313" key="3">
    <source>
        <dbReference type="EMBL" id="CAC5386070.1"/>
    </source>
</evidence>
<evidence type="ECO:0008006" key="5">
    <source>
        <dbReference type="Google" id="ProtNLM"/>
    </source>
</evidence>
<accession>A0A6J8BSL1</accession>
<keyword evidence="1" id="KW-0472">Membrane</keyword>
<keyword evidence="1" id="KW-1133">Transmembrane helix</keyword>
<feature type="signal peptide" evidence="2">
    <location>
        <begin position="1"/>
        <end position="23"/>
    </location>
</feature>
<evidence type="ECO:0000256" key="2">
    <source>
        <dbReference type="SAM" id="SignalP"/>
    </source>
</evidence>
<name>A0A6J8BSL1_MYTCO</name>